<dbReference type="Gene3D" id="3.30.2010.10">
    <property type="entry name" value="Metalloproteases ('zincins'), catalytic domain"/>
    <property type="match status" value="1"/>
</dbReference>
<dbReference type="CDD" id="cd07336">
    <property type="entry name" value="M48B_HtpX_like"/>
    <property type="match status" value="1"/>
</dbReference>
<dbReference type="InterPro" id="IPR001915">
    <property type="entry name" value="Peptidase_M48"/>
</dbReference>
<protein>
    <recommendedName>
        <fullName evidence="12">Protease HtpX homolog</fullName>
        <ecNumber evidence="12">3.4.24.-</ecNumber>
    </recommendedName>
</protein>
<keyword evidence="7 12" id="KW-0378">Hydrolase</keyword>
<dbReference type="NCBIfam" id="NF002826">
    <property type="entry name" value="PRK03001.1"/>
    <property type="match status" value="1"/>
</dbReference>
<evidence type="ECO:0000256" key="10">
    <source>
        <dbReference type="ARBA" id="ARBA00023049"/>
    </source>
</evidence>
<dbReference type="EMBL" id="CP002858">
    <property type="protein sequence ID" value="AEI13881.1"/>
    <property type="molecule type" value="Genomic_DNA"/>
</dbReference>
<evidence type="ECO:0000256" key="12">
    <source>
        <dbReference type="HAMAP-Rule" id="MF_00188"/>
    </source>
</evidence>
<keyword evidence="8 12" id="KW-0862">Zinc</keyword>
<evidence type="ECO:0000256" key="9">
    <source>
        <dbReference type="ARBA" id="ARBA00022989"/>
    </source>
</evidence>
<organism evidence="14 15">
    <name type="scientific">Flexistipes sinusarabici (strain ATCC 49648 / DSM 4947 / MAS 10)</name>
    <dbReference type="NCBI Taxonomy" id="717231"/>
    <lineage>
        <taxon>Bacteria</taxon>
        <taxon>Pseudomonadati</taxon>
        <taxon>Deferribacterota</taxon>
        <taxon>Deferribacteres</taxon>
        <taxon>Deferribacterales</taxon>
        <taxon>Flexistipitaceae</taxon>
        <taxon>Flexistipes</taxon>
    </lineage>
</organism>
<evidence type="ECO:0000256" key="3">
    <source>
        <dbReference type="ARBA" id="ARBA00022475"/>
    </source>
</evidence>
<dbReference type="Pfam" id="PF01435">
    <property type="entry name" value="Peptidase_M48"/>
    <property type="match status" value="1"/>
</dbReference>
<keyword evidence="6 12" id="KW-0479">Metal-binding</keyword>
<keyword evidence="15" id="KW-1185">Reference proteome</keyword>
<feature type="transmembrane region" description="Helical" evidence="12">
    <location>
        <begin position="178"/>
        <end position="197"/>
    </location>
</feature>
<keyword evidence="12" id="KW-0997">Cell inner membrane</keyword>
<dbReference type="HOGENOM" id="CLU_042266_3_0_0"/>
<keyword evidence="9 12" id="KW-1133">Transmembrane helix</keyword>
<evidence type="ECO:0000256" key="2">
    <source>
        <dbReference type="ARBA" id="ARBA00009779"/>
    </source>
</evidence>
<comment type="cofactor">
    <cofactor evidence="12">
        <name>Zn(2+)</name>
        <dbReference type="ChEBI" id="CHEBI:29105"/>
    </cofactor>
    <text evidence="12">Binds 1 zinc ion per subunit.</text>
</comment>
<evidence type="ECO:0000256" key="8">
    <source>
        <dbReference type="ARBA" id="ARBA00022833"/>
    </source>
</evidence>
<evidence type="ECO:0000256" key="1">
    <source>
        <dbReference type="ARBA" id="ARBA00004651"/>
    </source>
</evidence>
<dbReference type="HAMAP" id="MF_00188">
    <property type="entry name" value="Pept_M48_protease_HtpX"/>
    <property type="match status" value="1"/>
</dbReference>
<dbReference type="GO" id="GO:0005886">
    <property type="term" value="C:plasma membrane"/>
    <property type="evidence" value="ECO:0007669"/>
    <property type="project" value="UniProtKB-SubCell"/>
</dbReference>
<dbReference type="GO" id="GO:0006508">
    <property type="term" value="P:proteolysis"/>
    <property type="evidence" value="ECO:0007669"/>
    <property type="project" value="UniProtKB-KW"/>
</dbReference>
<evidence type="ECO:0000256" key="11">
    <source>
        <dbReference type="ARBA" id="ARBA00023136"/>
    </source>
</evidence>
<dbReference type="InterPro" id="IPR022919">
    <property type="entry name" value="Pept_M48_protease_HtpX"/>
</dbReference>
<reference evidence="15" key="2">
    <citation type="submission" date="2011-06" db="EMBL/GenBank/DDBJ databases">
        <title>The complete genome of Flexistipes sinusarabici DSM 4947.</title>
        <authorList>
            <person name="Lucas S."/>
            <person name="Han J."/>
            <person name="Lapidus A."/>
            <person name="Bruce D."/>
            <person name="Goodwin L."/>
            <person name="Pitluck S."/>
            <person name="Peters L."/>
            <person name="Kyrpides N."/>
            <person name="Mavromatis K."/>
            <person name="Ivanova N."/>
            <person name="Mikhailova N."/>
            <person name="Chertkov O."/>
            <person name="Detter J.C."/>
            <person name="Tapia R."/>
            <person name="Han C."/>
            <person name="Land M."/>
            <person name="Hauser L."/>
            <person name="Markowitz V."/>
            <person name="Cheng J.-F."/>
            <person name="Hugenholtz P."/>
            <person name="Woyke T."/>
            <person name="Wu D."/>
            <person name="Spring S."/>
            <person name="Schroeder M."/>
            <person name="Brambilla E."/>
            <person name="Klenk H.-P."/>
            <person name="Eisen J.A."/>
        </authorList>
    </citation>
    <scope>NUCLEOTIDE SEQUENCE [LARGE SCALE GENOMIC DNA]</scope>
    <source>
        <strain evidence="15">DSM 4947 / MAS 10</strain>
    </source>
</reference>
<dbReference type="eggNOG" id="COG0501">
    <property type="taxonomic scope" value="Bacteria"/>
</dbReference>
<dbReference type="PANTHER" id="PTHR43221:SF1">
    <property type="entry name" value="PROTEASE HTPX"/>
    <property type="match status" value="1"/>
</dbReference>
<dbReference type="InterPro" id="IPR050083">
    <property type="entry name" value="HtpX_protease"/>
</dbReference>
<dbReference type="RefSeq" id="WP_013885393.1">
    <property type="nucleotide sequence ID" value="NC_015672.1"/>
</dbReference>
<dbReference type="KEGG" id="fsi:Flexsi_0189"/>
<dbReference type="Proteomes" id="UP000006621">
    <property type="component" value="Chromosome"/>
</dbReference>
<name>F8E7N6_FLESM</name>
<feature type="domain" description="Peptidase M48" evidence="13">
    <location>
        <begin position="67"/>
        <end position="279"/>
    </location>
</feature>
<keyword evidence="3 12" id="KW-1003">Cell membrane</keyword>
<evidence type="ECO:0000313" key="15">
    <source>
        <dbReference type="Proteomes" id="UP000006621"/>
    </source>
</evidence>
<comment type="similarity">
    <text evidence="2 12">Belongs to the peptidase M48B family.</text>
</comment>
<feature type="binding site" evidence="12">
    <location>
        <position position="132"/>
    </location>
    <ligand>
        <name>Zn(2+)</name>
        <dbReference type="ChEBI" id="CHEBI:29105"/>
        <note>catalytic</note>
    </ligand>
</feature>
<feature type="binding site" evidence="12">
    <location>
        <position position="206"/>
    </location>
    <ligand>
        <name>Zn(2+)</name>
        <dbReference type="ChEBI" id="CHEBI:29105"/>
        <note>catalytic</note>
    </ligand>
</feature>
<dbReference type="EC" id="3.4.24.-" evidence="12"/>
<feature type="active site" evidence="12">
    <location>
        <position position="133"/>
    </location>
</feature>
<sequence>MNLNSMKTVFFMILLMVLFIGLGGILAGRTGMIIAFVIAMGINFFTYWFSDKMVLKMYKAKPVTENEAPELYSIVQRLATKGQLPMPKVYIIQNPSPNAFATGRNPKHAAVAVTTGLKELLTADELEGVLAHEMAHVHGRDILIGTFAATVAGAIMMLADWAQWALIFGGGDDENNPLGIAGIIIAMIVAPLAAMMVQMAISRSREYLADQKGANLCGNPHALANALRKISAGVQKAPMKANAATTHMLIMNPLKGKNLANLFSTHPPVEERIKRLENMAYA</sequence>
<keyword evidence="4 12" id="KW-0645">Protease</keyword>
<feature type="transmembrane region" description="Helical" evidence="12">
    <location>
        <begin position="142"/>
        <end position="166"/>
    </location>
</feature>
<evidence type="ECO:0000256" key="4">
    <source>
        <dbReference type="ARBA" id="ARBA00022670"/>
    </source>
</evidence>
<proteinExistence type="inferred from homology"/>
<dbReference type="AlphaFoldDB" id="F8E7N6"/>
<reference evidence="14 15" key="1">
    <citation type="journal article" date="2011" name="Stand. Genomic Sci.">
        <title>Genome sequence of the moderately thermophilic halophile Flexistipes sinusarabici strain (MAS10).</title>
        <authorList>
            <person name="Lapidus A."/>
            <person name="Chertkov O."/>
            <person name="Nolan M."/>
            <person name="Lucas S."/>
            <person name="Hammon N."/>
            <person name="Deshpande S."/>
            <person name="Cheng J.F."/>
            <person name="Tapia R."/>
            <person name="Han C."/>
            <person name="Goodwin L."/>
            <person name="Pitluck S."/>
            <person name="Liolios K."/>
            <person name="Pagani I."/>
            <person name="Ivanova N."/>
            <person name="Huntemann M."/>
            <person name="Mavromatis K."/>
            <person name="Mikhailova N."/>
            <person name="Pati A."/>
            <person name="Chen A."/>
            <person name="Palaniappan K."/>
            <person name="Land M."/>
            <person name="Hauser L."/>
            <person name="Brambilla E.M."/>
            <person name="Rohde M."/>
            <person name="Abt B."/>
            <person name="Spring S."/>
            <person name="Goker M."/>
            <person name="Bristow J."/>
            <person name="Eisen J.A."/>
            <person name="Markowitz V."/>
            <person name="Hugenholtz P."/>
            <person name="Kyrpides N.C."/>
            <person name="Klenk H.P."/>
            <person name="Woyke T."/>
        </authorList>
    </citation>
    <scope>NUCLEOTIDE SEQUENCE [LARGE SCALE GENOMIC DNA]</scope>
    <source>
        <strain evidence="15">DSM 4947 / MAS 10</strain>
    </source>
</reference>
<dbReference type="OrthoDB" id="15218at2"/>
<keyword evidence="5 12" id="KW-0812">Transmembrane</keyword>
<accession>F8E7N6</accession>
<dbReference type="GO" id="GO:0004222">
    <property type="term" value="F:metalloendopeptidase activity"/>
    <property type="evidence" value="ECO:0007669"/>
    <property type="project" value="UniProtKB-UniRule"/>
</dbReference>
<keyword evidence="11 12" id="KW-0472">Membrane</keyword>
<keyword evidence="10 12" id="KW-0482">Metalloprotease</keyword>
<evidence type="ECO:0000256" key="7">
    <source>
        <dbReference type="ARBA" id="ARBA00022801"/>
    </source>
</evidence>
<feature type="transmembrane region" description="Helical" evidence="12">
    <location>
        <begin position="9"/>
        <end position="27"/>
    </location>
</feature>
<feature type="binding site" evidence="12">
    <location>
        <position position="136"/>
    </location>
    <ligand>
        <name>Zn(2+)</name>
        <dbReference type="ChEBI" id="CHEBI:29105"/>
        <note>catalytic</note>
    </ligand>
</feature>
<dbReference type="STRING" id="717231.Flexsi_0189"/>
<evidence type="ECO:0000259" key="13">
    <source>
        <dbReference type="Pfam" id="PF01435"/>
    </source>
</evidence>
<dbReference type="GO" id="GO:0008270">
    <property type="term" value="F:zinc ion binding"/>
    <property type="evidence" value="ECO:0007669"/>
    <property type="project" value="UniProtKB-UniRule"/>
</dbReference>
<comment type="subcellular location">
    <subcellularLocation>
        <location evidence="12">Cell inner membrane</location>
        <topology evidence="12">Multi-pass membrane protein</topology>
    </subcellularLocation>
    <subcellularLocation>
        <location evidence="1">Cell membrane</location>
        <topology evidence="1">Multi-pass membrane protein</topology>
    </subcellularLocation>
</comment>
<evidence type="ECO:0000256" key="5">
    <source>
        <dbReference type="ARBA" id="ARBA00022692"/>
    </source>
</evidence>
<gene>
    <name evidence="12" type="primary">htpX</name>
    <name evidence="14" type="ordered locus">Flexsi_0189</name>
</gene>
<evidence type="ECO:0000256" key="6">
    <source>
        <dbReference type="ARBA" id="ARBA00022723"/>
    </source>
</evidence>
<dbReference type="PANTHER" id="PTHR43221">
    <property type="entry name" value="PROTEASE HTPX"/>
    <property type="match status" value="1"/>
</dbReference>
<feature type="transmembrane region" description="Helical" evidence="12">
    <location>
        <begin position="33"/>
        <end position="50"/>
    </location>
</feature>
<evidence type="ECO:0000313" key="14">
    <source>
        <dbReference type="EMBL" id="AEI13881.1"/>
    </source>
</evidence>